<evidence type="ECO:0000256" key="2">
    <source>
        <dbReference type="ARBA" id="ARBA00022723"/>
    </source>
</evidence>
<keyword evidence="9" id="KW-1185">Reference proteome</keyword>
<dbReference type="GO" id="GO:0000981">
    <property type="term" value="F:DNA-binding transcription factor activity, RNA polymerase II-specific"/>
    <property type="evidence" value="ECO:0007669"/>
    <property type="project" value="InterPro"/>
</dbReference>
<proteinExistence type="predicted"/>
<feature type="compositionally biased region" description="Low complexity" evidence="6">
    <location>
        <begin position="101"/>
        <end position="123"/>
    </location>
</feature>
<evidence type="ECO:0000313" key="9">
    <source>
        <dbReference type="Proteomes" id="UP000759537"/>
    </source>
</evidence>
<name>A0A9P5MQE0_9AGAM</name>
<evidence type="ECO:0000256" key="1">
    <source>
        <dbReference type="ARBA" id="ARBA00004123"/>
    </source>
</evidence>
<dbReference type="PROSITE" id="PS00463">
    <property type="entry name" value="ZN2_CY6_FUNGAL_1"/>
    <property type="match status" value="1"/>
</dbReference>
<keyword evidence="2" id="KW-0479">Metal-binding</keyword>
<feature type="domain" description="Zn(2)-C6 fungal-type" evidence="7">
    <location>
        <begin position="22"/>
        <end position="54"/>
    </location>
</feature>
<dbReference type="PANTHER" id="PTHR47338">
    <property type="entry name" value="ZN(II)2CYS6 TRANSCRIPTION FACTOR (EUROFUNG)-RELATED"/>
    <property type="match status" value="1"/>
</dbReference>
<reference evidence="8" key="2">
    <citation type="journal article" date="2020" name="Nat. Commun.">
        <title>Large-scale genome sequencing of mycorrhizal fungi provides insights into the early evolution of symbiotic traits.</title>
        <authorList>
            <person name="Miyauchi S."/>
            <person name="Kiss E."/>
            <person name="Kuo A."/>
            <person name="Drula E."/>
            <person name="Kohler A."/>
            <person name="Sanchez-Garcia M."/>
            <person name="Morin E."/>
            <person name="Andreopoulos B."/>
            <person name="Barry K.W."/>
            <person name="Bonito G."/>
            <person name="Buee M."/>
            <person name="Carver A."/>
            <person name="Chen C."/>
            <person name="Cichocki N."/>
            <person name="Clum A."/>
            <person name="Culley D."/>
            <person name="Crous P.W."/>
            <person name="Fauchery L."/>
            <person name="Girlanda M."/>
            <person name="Hayes R.D."/>
            <person name="Keri Z."/>
            <person name="LaButti K."/>
            <person name="Lipzen A."/>
            <person name="Lombard V."/>
            <person name="Magnuson J."/>
            <person name="Maillard F."/>
            <person name="Murat C."/>
            <person name="Nolan M."/>
            <person name="Ohm R.A."/>
            <person name="Pangilinan J."/>
            <person name="Pereira M.F."/>
            <person name="Perotto S."/>
            <person name="Peter M."/>
            <person name="Pfister S."/>
            <person name="Riley R."/>
            <person name="Sitrit Y."/>
            <person name="Stielow J.B."/>
            <person name="Szollosi G."/>
            <person name="Zifcakova L."/>
            <person name="Stursova M."/>
            <person name="Spatafora J.W."/>
            <person name="Tedersoo L."/>
            <person name="Vaario L.M."/>
            <person name="Yamada A."/>
            <person name="Yan M."/>
            <person name="Wang P."/>
            <person name="Xu J."/>
            <person name="Bruns T."/>
            <person name="Baldrian P."/>
            <person name="Vilgalys R."/>
            <person name="Dunand C."/>
            <person name="Henrissat B."/>
            <person name="Grigoriev I.V."/>
            <person name="Hibbett D."/>
            <person name="Nagy L.G."/>
            <person name="Martin F.M."/>
        </authorList>
    </citation>
    <scope>NUCLEOTIDE SEQUENCE</scope>
    <source>
        <strain evidence="8">Prilba</strain>
    </source>
</reference>
<dbReference type="Pfam" id="PF00172">
    <property type="entry name" value="Zn_clus"/>
    <property type="match status" value="1"/>
</dbReference>
<evidence type="ECO:0000256" key="3">
    <source>
        <dbReference type="ARBA" id="ARBA00023015"/>
    </source>
</evidence>
<protein>
    <recommendedName>
        <fullName evidence="7">Zn(2)-C6 fungal-type domain-containing protein</fullName>
    </recommendedName>
</protein>
<dbReference type="Gene3D" id="4.10.240.10">
    <property type="entry name" value="Zn(2)-C6 fungal-type DNA-binding domain"/>
    <property type="match status" value="1"/>
</dbReference>
<feature type="region of interest" description="Disordered" evidence="6">
    <location>
        <begin position="101"/>
        <end position="127"/>
    </location>
</feature>
<evidence type="ECO:0000256" key="6">
    <source>
        <dbReference type="SAM" id="MobiDB-lite"/>
    </source>
</evidence>
<accession>A0A9P5MQE0</accession>
<dbReference type="EMBL" id="WHVB01000019">
    <property type="protein sequence ID" value="KAF8472976.1"/>
    <property type="molecule type" value="Genomic_DNA"/>
</dbReference>
<dbReference type="PANTHER" id="PTHR47338:SF29">
    <property type="entry name" value="ZN(2)-C6 FUNGAL-TYPE DOMAIN-CONTAINING PROTEIN"/>
    <property type="match status" value="1"/>
</dbReference>
<dbReference type="OrthoDB" id="2309723at2759"/>
<keyword evidence="3" id="KW-0805">Transcription regulation</keyword>
<dbReference type="InterPro" id="IPR050815">
    <property type="entry name" value="TF_fung"/>
</dbReference>
<sequence>MTDDYSATPSRNVPPTLQRGKACLRCRKRKMRCDGTKPSCQQCVRAKKEGLCEYDDGKGKTRTQLLRETIARLESRIKELENPEHTSTSVSLFDPHILPISSEDSSSSGGDSPSSFPFSASQSPNHITSVSPPPLMACCSPVSWAPSDRCFSSPHRLFVTQVPSELAQSLLEAFIPHRDQLLVGLHVERLRSSLRRPAEEQRHPVLMNAIFLWACYFSRTPSLNQHEPLYLSRATEAFHDWLRSPTKVVDVIQGCCLLSQYFLVNGRIMEGFHYASAAASLVLQWGLHRQGSERRDVGMGLEGTFSLPPAQDAIERGERILAFWQVFCLDRCWSAALRRPPLISDGPGALSTINAPWPQDIIEYEVENFSDITNLNTVQTFLAHQIQVPVLAGGFSNFALRAKASALLDLATKVAFSWNTSGVALTPLSEQDTLAVEDSINRFIASIMPVHQMGAVHASDRHNLIVVHTLAQAALIRLYYLRGEVDQLWNEKCLLAARGMLLVIGQVSDMDIEFLDPIVGSCWASAAHVFIREMAQVETWSPITSNELGSHVGTITAALSRLSMTFPLAGFLTSRLQSSLGLV</sequence>
<dbReference type="GO" id="GO:0008270">
    <property type="term" value="F:zinc ion binding"/>
    <property type="evidence" value="ECO:0007669"/>
    <property type="project" value="InterPro"/>
</dbReference>
<dbReference type="AlphaFoldDB" id="A0A9P5MQE0"/>
<dbReference type="InterPro" id="IPR001138">
    <property type="entry name" value="Zn2Cys6_DnaBD"/>
</dbReference>
<dbReference type="SUPFAM" id="SSF57701">
    <property type="entry name" value="Zn2/Cys6 DNA-binding domain"/>
    <property type="match status" value="1"/>
</dbReference>
<organism evidence="8 9">
    <name type="scientific">Russula ochroleuca</name>
    <dbReference type="NCBI Taxonomy" id="152965"/>
    <lineage>
        <taxon>Eukaryota</taxon>
        <taxon>Fungi</taxon>
        <taxon>Dikarya</taxon>
        <taxon>Basidiomycota</taxon>
        <taxon>Agaricomycotina</taxon>
        <taxon>Agaricomycetes</taxon>
        <taxon>Russulales</taxon>
        <taxon>Russulaceae</taxon>
        <taxon>Russula</taxon>
    </lineage>
</organism>
<dbReference type="PROSITE" id="PS50048">
    <property type="entry name" value="ZN2_CY6_FUNGAL_2"/>
    <property type="match status" value="1"/>
</dbReference>
<reference evidence="8" key="1">
    <citation type="submission" date="2019-10" db="EMBL/GenBank/DDBJ databases">
        <authorList>
            <consortium name="DOE Joint Genome Institute"/>
            <person name="Kuo A."/>
            <person name="Miyauchi S."/>
            <person name="Kiss E."/>
            <person name="Drula E."/>
            <person name="Kohler A."/>
            <person name="Sanchez-Garcia M."/>
            <person name="Andreopoulos B."/>
            <person name="Barry K.W."/>
            <person name="Bonito G."/>
            <person name="Buee M."/>
            <person name="Carver A."/>
            <person name="Chen C."/>
            <person name="Cichocki N."/>
            <person name="Clum A."/>
            <person name="Culley D."/>
            <person name="Crous P.W."/>
            <person name="Fauchery L."/>
            <person name="Girlanda M."/>
            <person name="Hayes R."/>
            <person name="Keri Z."/>
            <person name="LaButti K."/>
            <person name="Lipzen A."/>
            <person name="Lombard V."/>
            <person name="Magnuson J."/>
            <person name="Maillard F."/>
            <person name="Morin E."/>
            <person name="Murat C."/>
            <person name="Nolan M."/>
            <person name="Ohm R."/>
            <person name="Pangilinan J."/>
            <person name="Pereira M."/>
            <person name="Perotto S."/>
            <person name="Peter M."/>
            <person name="Riley R."/>
            <person name="Sitrit Y."/>
            <person name="Stielow B."/>
            <person name="Szollosi G."/>
            <person name="Zifcakova L."/>
            <person name="Stursova M."/>
            <person name="Spatafora J.W."/>
            <person name="Tedersoo L."/>
            <person name="Vaario L.-M."/>
            <person name="Yamada A."/>
            <person name="Yan M."/>
            <person name="Wang P."/>
            <person name="Xu J."/>
            <person name="Bruns T."/>
            <person name="Baldrian P."/>
            <person name="Vilgalys R."/>
            <person name="Henrissat B."/>
            <person name="Grigoriev I.V."/>
            <person name="Hibbett D."/>
            <person name="Nagy L.G."/>
            <person name="Martin F.M."/>
        </authorList>
    </citation>
    <scope>NUCLEOTIDE SEQUENCE</scope>
    <source>
        <strain evidence="8">Prilba</strain>
    </source>
</reference>
<comment type="caution">
    <text evidence="8">The sequence shown here is derived from an EMBL/GenBank/DDBJ whole genome shotgun (WGS) entry which is preliminary data.</text>
</comment>
<dbReference type="SMART" id="SM00066">
    <property type="entry name" value="GAL4"/>
    <property type="match status" value="1"/>
</dbReference>
<gene>
    <name evidence="8" type="ORF">DFH94DRAFT_765045</name>
</gene>
<dbReference type="InterPro" id="IPR036864">
    <property type="entry name" value="Zn2-C6_fun-type_DNA-bd_sf"/>
</dbReference>
<evidence type="ECO:0000313" key="8">
    <source>
        <dbReference type="EMBL" id="KAF8472976.1"/>
    </source>
</evidence>
<keyword evidence="4" id="KW-0804">Transcription</keyword>
<dbReference type="InterPro" id="IPR007219">
    <property type="entry name" value="XnlR_reg_dom"/>
</dbReference>
<evidence type="ECO:0000259" key="7">
    <source>
        <dbReference type="PROSITE" id="PS50048"/>
    </source>
</evidence>
<dbReference type="Proteomes" id="UP000759537">
    <property type="component" value="Unassembled WGS sequence"/>
</dbReference>
<comment type="subcellular location">
    <subcellularLocation>
        <location evidence="1">Nucleus</location>
    </subcellularLocation>
</comment>
<dbReference type="GO" id="GO:0006351">
    <property type="term" value="P:DNA-templated transcription"/>
    <property type="evidence" value="ECO:0007669"/>
    <property type="project" value="InterPro"/>
</dbReference>
<evidence type="ECO:0000256" key="5">
    <source>
        <dbReference type="ARBA" id="ARBA00023242"/>
    </source>
</evidence>
<dbReference type="CDD" id="cd12148">
    <property type="entry name" value="fungal_TF_MHR"/>
    <property type="match status" value="1"/>
</dbReference>
<dbReference type="CDD" id="cd00067">
    <property type="entry name" value="GAL4"/>
    <property type="match status" value="1"/>
</dbReference>
<dbReference type="GO" id="GO:0003677">
    <property type="term" value="F:DNA binding"/>
    <property type="evidence" value="ECO:0007669"/>
    <property type="project" value="InterPro"/>
</dbReference>
<dbReference type="Pfam" id="PF04082">
    <property type="entry name" value="Fungal_trans"/>
    <property type="match status" value="1"/>
</dbReference>
<dbReference type="GO" id="GO:0005634">
    <property type="term" value="C:nucleus"/>
    <property type="evidence" value="ECO:0007669"/>
    <property type="project" value="UniProtKB-SubCell"/>
</dbReference>
<keyword evidence="5" id="KW-0539">Nucleus</keyword>
<dbReference type="CDD" id="cd14725">
    <property type="entry name" value="ZIP_Gal4-like_2"/>
    <property type="match status" value="1"/>
</dbReference>
<evidence type="ECO:0000256" key="4">
    <source>
        <dbReference type="ARBA" id="ARBA00023163"/>
    </source>
</evidence>